<reference evidence="3 4" key="1">
    <citation type="submission" date="2020-08" db="EMBL/GenBank/DDBJ databases">
        <title>Sequencing the genomes of 1000 actinobacteria strains.</title>
        <authorList>
            <person name="Klenk H.-P."/>
        </authorList>
    </citation>
    <scope>NUCLEOTIDE SEQUENCE [LARGE SCALE GENOMIC DNA]</scope>
    <source>
        <strain evidence="3 4">DSM 45084</strain>
    </source>
</reference>
<evidence type="ECO:0000313" key="4">
    <source>
        <dbReference type="Proteomes" id="UP000542674"/>
    </source>
</evidence>
<proteinExistence type="predicted"/>
<dbReference type="Gene3D" id="1.10.1780.10">
    <property type="entry name" value="Clp, N-terminal domain"/>
    <property type="match status" value="1"/>
</dbReference>
<accession>A0A7W7T336</accession>
<dbReference type="Pfam" id="PF02861">
    <property type="entry name" value="Clp_N"/>
    <property type="match status" value="1"/>
</dbReference>
<keyword evidence="1" id="KW-0677">Repeat</keyword>
<dbReference type="PANTHER" id="PTHR47016:SF5">
    <property type="entry name" value="CLP DOMAIN SUPERFAMILY PROTEIN"/>
    <property type="match status" value="1"/>
</dbReference>
<dbReference type="InterPro" id="IPR044217">
    <property type="entry name" value="CLPT1/2"/>
</dbReference>
<evidence type="ECO:0000259" key="2">
    <source>
        <dbReference type="PROSITE" id="PS51903"/>
    </source>
</evidence>
<keyword evidence="4" id="KW-1185">Reference proteome</keyword>
<dbReference type="PROSITE" id="PS51903">
    <property type="entry name" value="CLP_R"/>
    <property type="match status" value="1"/>
</dbReference>
<evidence type="ECO:0000313" key="3">
    <source>
        <dbReference type="EMBL" id="MBB4965664.1"/>
    </source>
</evidence>
<dbReference type="EMBL" id="JACHJS010000001">
    <property type="protein sequence ID" value="MBB4965664.1"/>
    <property type="molecule type" value="Genomic_DNA"/>
</dbReference>
<dbReference type="SUPFAM" id="SSF81923">
    <property type="entry name" value="Double Clp-N motif"/>
    <property type="match status" value="1"/>
</dbReference>
<sequence>MFELFTDRSRQVIARAQDQARALDHPAIGTEHLLLALVAEDGGPAARALTSIGLTHRDLVHRLGGTGPRPDGGPVASHIPFTPRMKRVLELSLRESKRLADRYIGTEHLLLGLIREGEGRAVGLIGDSGVDLGALAELVVRSSTSEEPDAAATRVHVVRHAGLDDHVAGRIADRLDLRDRPTAVVADLDAAEAVIVVVGKDWTTAADADGRTRLARVDDPVHVAIDTALRRGLRTVVALVDDQRAPAADDLPEPLRGLVSAPVVELRYETFHDNLDALIDVLRGRR</sequence>
<dbReference type="AlphaFoldDB" id="A0A7W7T336"/>
<gene>
    <name evidence="3" type="ORF">F4559_003023</name>
</gene>
<dbReference type="Proteomes" id="UP000542674">
    <property type="component" value="Unassembled WGS sequence"/>
</dbReference>
<dbReference type="PANTHER" id="PTHR47016">
    <property type="entry name" value="ATP-DEPENDENT CLP PROTEASE ATP-BINDING SUBUNIT CLPT1, CHLOROPLASTIC"/>
    <property type="match status" value="1"/>
</dbReference>
<feature type="domain" description="Clp R" evidence="2">
    <location>
        <begin position="2"/>
        <end position="146"/>
    </location>
</feature>
<name>A0A7W7T336_9PSEU</name>
<dbReference type="RefSeq" id="WP_184669286.1">
    <property type="nucleotide sequence ID" value="NZ_BAABAI010000029.1"/>
</dbReference>
<organism evidence="3 4">
    <name type="scientific">Saccharothrix violaceirubra</name>
    <dbReference type="NCBI Taxonomy" id="413306"/>
    <lineage>
        <taxon>Bacteria</taxon>
        <taxon>Bacillati</taxon>
        <taxon>Actinomycetota</taxon>
        <taxon>Actinomycetes</taxon>
        <taxon>Pseudonocardiales</taxon>
        <taxon>Pseudonocardiaceae</taxon>
        <taxon>Saccharothrix</taxon>
    </lineage>
</organism>
<dbReference type="InterPro" id="IPR004176">
    <property type="entry name" value="Clp_R_N"/>
</dbReference>
<comment type="caution">
    <text evidence="3">The sequence shown here is derived from an EMBL/GenBank/DDBJ whole genome shotgun (WGS) entry which is preliminary data.</text>
</comment>
<evidence type="ECO:0000256" key="1">
    <source>
        <dbReference type="PROSITE-ProRule" id="PRU01251"/>
    </source>
</evidence>
<dbReference type="InterPro" id="IPR036628">
    <property type="entry name" value="Clp_N_dom_sf"/>
</dbReference>
<protein>
    <recommendedName>
        <fullName evidence="2">Clp R domain-containing protein</fullName>
    </recommendedName>
</protein>